<dbReference type="Gramene" id="OMO71511">
    <property type="protein sequence ID" value="OMO71511"/>
    <property type="gene ID" value="CCACVL1_18190"/>
</dbReference>
<sequence>MALPTVQNPGSLNETTSGVDASLEVRISTPAIVEISTPTLITTPTLQSFL</sequence>
<evidence type="ECO:0000313" key="3">
    <source>
        <dbReference type="Proteomes" id="UP000188268"/>
    </source>
</evidence>
<accession>A0A1R3HMQ7</accession>
<evidence type="ECO:0000313" key="2">
    <source>
        <dbReference type="EMBL" id="OMO71511.1"/>
    </source>
</evidence>
<evidence type="ECO:0000256" key="1">
    <source>
        <dbReference type="SAM" id="MobiDB-lite"/>
    </source>
</evidence>
<protein>
    <submittedName>
        <fullName evidence="2">Uncharacterized protein</fullName>
    </submittedName>
</protein>
<gene>
    <name evidence="2" type="ORF">CCACVL1_18190</name>
</gene>
<organism evidence="2 3">
    <name type="scientific">Corchorus capsularis</name>
    <name type="common">Jute</name>
    <dbReference type="NCBI Taxonomy" id="210143"/>
    <lineage>
        <taxon>Eukaryota</taxon>
        <taxon>Viridiplantae</taxon>
        <taxon>Streptophyta</taxon>
        <taxon>Embryophyta</taxon>
        <taxon>Tracheophyta</taxon>
        <taxon>Spermatophyta</taxon>
        <taxon>Magnoliopsida</taxon>
        <taxon>eudicotyledons</taxon>
        <taxon>Gunneridae</taxon>
        <taxon>Pentapetalae</taxon>
        <taxon>rosids</taxon>
        <taxon>malvids</taxon>
        <taxon>Malvales</taxon>
        <taxon>Malvaceae</taxon>
        <taxon>Grewioideae</taxon>
        <taxon>Apeibeae</taxon>
        <taxon>Corchorus</taxon>
    </lineage>
</organism>
<keyword evidence="3" id="KW-1185">Reference proteome</keyword>
<dbReference type="EMBL" id="AWWV01011590">
    <property type="protein sequence ID" value="OMO71511.1"/>
    <property type="molecule type" value="Genomic_DNA"/>
</dbReference>
<comment type="caution">
    <text evidence="2">The sequence shown here is derived from an EMBL/GenBank/DDBJ whole genome shotgun (WGS) entry which is preliminary data.</text>
</comment>
<reference evidence="2 3" key="1">
    <citation type="submission" date="2013-09" db="EMBL/GenBank/DDBJ databases">
        <title>Corchorus capsularis genome sequencing.</title>
        <authorList>
            <person name="Alam M."/>
            <person name="Haque M.S."/>
            <person name="Islam M.S."/>
            <person name="Emdad E.M."/>
            <person name="Islam M.M."/>
            <person name="Ahmed B."/>
            <person name="Halim A."/>
            <person name="Hossen Q.M.M."/>
            <person name="Hossain M.Z."/>
            <person name="Ahmed R."/>
            <person name="Khan M.M."/>
            <person name="Islam R."/>
            <person name="Rashid M.M."/>
            <person name="Khan S.A."/>
            <person name="Rahman M.S."/>
            <person name="Alam M."/>
        </authorList>
    </citation>
    <scope>NUCLEOTIDE SEQUENCE [LARGE SCALE GENOMIC DNA]</scope>
    <source>
        <strain evidence="3">cv. CVL-1</strain>
        <tissue evidence="2">Whole seedling</tissue>
    </source>
</reference>
<dbReference type="Proteomes" id="UP000188268">
    <property type="component" value="Unassembled WGS sequence"/>
</dbReference>
<feature type="compositionally biased region" description="Polar residues" evidence="1">
    <location>
        <begin position="1"/>
        <end position="19"/>
    </location>
</feature>
<feature type="non-terminal residue" evidence="2">
    <location>
        <position position="50"/>
    </location>
</feature>
<feature type="region of interest" description="Disordered" evidence="1">
    <location>
        <begin position="1"/>
        <end position="20"/>
    </location>
</feature>
<name>A0A1R3HMQ7_COCAP</name>
<proteinExistence type="predicted"/>
<dbReference type="AlphaFoldDB" id="A0A1R3HMQ7"/>